<evidence type="ECO:0000256" key="1">
    <source>
        <dbReference type="SAM" id="Phobius"/>
    </source>
</evidence>
<organism evidence="2 3">
    <name type="scientific">miscellaneous Crenarchaeota group-1 archaeon SG8-32-1</name>
    <dbReference type="NCBI Taxonomy" id="1685124"/>
    <lineage>
        <taxon>Archaea</taxon>
        <taxon>Candidatus Bathyarchaeota</taxon>
        <taxon>MCG-1</taxon>
    </lineage>
</organism>
<protein>
    <submittedName>
        <fullName evidence="2">Uncharacterized protein</fullName>
    </submittedName>
</protein>
<proteinExistence type="predicted"/>
<evidence type="ECO:0000313" key="2">
    <source>
        <dbReference type="EMBL" id="KON31942.1"/>
    </source>
</evidence>
<comment type="caution">
    <text evidence="2">The sequence shown here is derived from an EMBL/GenBank/DDBJ whole genome shotgun (WGS) entry which is preliminary data.</text>
</comment>
<sequence>MNKHIKTVVLLLILISVTISIFILSNQGHEKSPLNFQAVKWIEGAVPDEFVEVSNLPFKYDLISLARDSANSGPIIIGESSSIWEWAEEIIEESPFDMVDIKISDNEYSNITFR</sequence>
<keyword evidence="1" id="KW-0472">Membrane</keyword>
<keyword evidence="1" id="KW-0812">Transmembrane</keyword>
<reference evidence="2 3" key="1">
    <citation type="submission" date="2015-06" db="EMBL/GenBank/DDBJ databases">
        <title>New insights into the roles of widespread benthic archaea in carbon and nitrogen cycling.</title>
        <authorList>
            <person name="Lazar C.S."/>
            <person name="Baker B.J."/>
            <person name="Seitz K.W."/>
            <person name="Hyde A.S."/>
            <person name="Dick G.J."/>
            <person name="Hinrichs K.-U."/>
            <person name="Teske A.P."/>
        </authorList>
    </citation>
    <scope>NUCLEOTIDE SEQUENCE [LARGE SCALE GENOMIC DNA]</scope>
    <source>
        <strain evidence="2">SG8-32-1</strain>
    </source>
</reference>
<evidence type="ECO:0000313" key="3">
    <source>
        <dbReference type="Proteomes" id="UP000037237"/>
    </source>
</evidence>
<gene>
    <name evidence="2" type="ORF">AC477_03630</name>
</gene>
<dbReference type="EMBL" id="LFWU01000084">
    <property type="protein sequence ID" value="KON31942.1"/>
    <property type="molecule type" value="Genomic_DNA"/>
</dbReference>
<feature type="transmembrane region" description="Helical" evidence="1">
    <location>
        <begin position="7"/>
        <end position="25"/>
    </location>
</feature>
<accession>A0A0M0BTL8</accession>
<dbReference type="AlphaFoldDB" id="A0A0M0BTL8"/>
<keyword evidence="1" id="KW-1133">Transmembrane helix</keyword>
<name>A0A0M0BTL8_9ARCH</name>
<dbReference type="Proteomes" id="UP000037237">
    <property type="component" value="Unassembled WGS sequence"/>
</dbReference>